<dbReference type="KEGG" id="vg:80518651"/>
<accession>A0A6N1NKL6</accession>
<sequence length="992" mass="117722">MDYRANNTIIKFLKDESLQYYNINFLKNTEIYRIYPVNDSKTIKLRISSTSPNKNIHKKIPHNKIILKIEVPDNKKLIKDEVSLNHKLQKSLLNNNIPKILGIYTIDAISLKTLLNKLPTKYVSDLSEFIRGDYILLVYEFYENLFHMGKDMILVDRMDQIITDTDKKTMLFFSFLFYLVYYYQNNIDTSTIDIFSIGFRYINNDKRIFITQNEDKYAFQASIPYGSARGQYIEPVIIDFINGPSARNIFNVNNFMPFGKDILYKFLTESLKFPYFPIQTIKNIFGDVATYLMTNLSWINIYTPNVDNQISYLIQFYDNYISKNQNIDINDIENTRMLDAVQGDILIKCSDMSLECMNNEVNKFIDELNIKLFVKQPNNKNPTINGKIPQENYKLYENYENAYGENIFGTNNGISDKEKFLRRICLARYQYSQLKNAYLLARSILERNFKFFDAYLKTQMDKMLNLFKKELYTVNGEFRKDLFSIHFLLLTTDFVVPQITNFEHSVYLERSYIDMIYNFIMEIKEKGNLRNKLFIYLAFSKILHYVLIRKLFMVEYVNENNMDKKILFDYGINNNKITLDKINENDNFDFDVETYCRTHDLNYTLISHRYNVTKTLVSLKKDDIGTSDLKTYLFDVLDKNIKFVFLLYLFEDFKNGIYGRVRFDWSKIKPKDYILVPRESGILYPDVDLYEFYRQKGDSISFLDRGIDTQRMSVLDKDNIFLESFKNGEPVLAGASGHTADILLCAGYLEPSSNLQNYINSMKIMTILCIAVMFPRKDHSIFEMYRALQLFNQPFNTDIFTCPTSYIHSGSCFKWLLDDNIYNIDNIFFDGNNVYADLKKNIDKSFEYYLSPQYIEIIQEILNIFYTRDTTVYLQNLLVSFKTIMENKFNDIYTELFIIMSIIRRENERLWMSDAEYAYNIERKHWMIRDFINNNYSVPEILVNDDIFLYEDDVVTCTRSVYDIIKPIDDFDNICLILQKIYRKLSTKKCIR</sequence>
<protein>
    <submittedName>
        <fullName evidence="1">Uncharacterized protein</fullName>
    </submittedName>
</protein>
<dbReference type="EMBL" id="KY523104">
    <property type="protein sequence ID" value="QKU35229.1"/>
    <property type="molecule type" value="Genomic_DNA"/>
</dbReference>
<dbReference type="RefSeq" id="YP_010781887.1">
    <property type="nucleotide sequence ID" value="NC_075039.1"/>
</dbReference>
<organism evidence="1">
    <name type="scientific">Tupanvirus soda lake</name>
    <dbReference type="NCBI Taxonomy" id="2126985"/>
    <lineage>
        <taxon>Viruses</taxon>
        <taxon>Varidnaviria</taxon>
        <taxon>Bamfordvirae</taxon>
        <taxon>Nucleocytoviricota</taxon>
        <taxon>Megaviricetes</taxon>
        <taxon>Imitervirales</taxon>
        <taxon>Mimiviridae</taxon>
        <taxon>Megamimivirinae</taxon>
        <taxon>Tupanvirus</taxon>
        <taxon>Tupanvirus salinum</taxon>
    </lineage>
</organism>
<proteinExistence type="predicted"/>
<reference evidence="1" key="1">
    <citation type="submission" date="2017-01" db="EMBL/GenBank/DDBJ databases">
        <authorList>
            <person name="Assis F.L."/>
            <person name="Abrahao J.S."/>
            <person name="Silva L."/>
            <person name="Khalil J.B."/>
            <person name="Rodrigues R."/>
            <person name="Silva L.S."/>
            <person name="Arantes T."/>
            <person name="Boratto P."/>
            <person name="Andrade M."/>
            <person name="Kroon E.G."/>
            <person name="Ribeiro B."/>
            <person name="Bergier I."/>
            <person name="Seligmann H."/>
            <person name="Ghigo E."/>
            <person name="Colson P."/>
            <person name="Levasseur A."/>
            <person name="Raoult D."/>
            <person name="Scola B.L."/>
        </authorList>
    </citation>
    <scope>NUCLEOTIDE SEQUENCE</scope>
    <source>
        <strain evidence="1">Soda lake</strain>
    </source>
</reference>
<evidence type="ECO:0000313" key="1">
    <source>
        <dbReference type="EMBL" id="QKU35229.1"/>
    </source>
</evidence>
<reference evidence="1" key="2">
    <citation type="journal article" date="2018" name="Nat. Commun.">
        <title>Tailed giant Tupanvirus possesses the most complete translational apparatus of the known virosphere.</title>
        <authorList>
            <person name="Abrahao J."/>
            <person name="Silva L."/>
            <person name="Silva L.S."/>
            <person name="Khalil J.Y.B."/>
            <person name="Rodrigues R."/>
            <person name="Arantes T."/>
            <person name="Assis F."/>
            <person name="Boratto P."/>
            <person name="Andrade M."/>
            <person name="Kroon E.G."/>
            <person name="Ribeiro B."/>
            <person name="Bergier I."/>
            <person name="Seligmann H."/>
            <person name="Ghigo E."/>
            <person name="Colson P."/>
            <person name="Levasseur A."/>
            <person name="Kroemer G."/>
            <person name="Raoult D."/>
            <person name="La Scola B."/>
        </authorList>
    </citation>
    <scope>NUCLEOTIDE SEQUENCE [LARGE SCALE GENOMIC DNA]</scope>
    <source>
        <strain evidence="1">Soda lake</strain>
    </source>
</reference>
<dbReference type="GeneID" id="80518651"/>
<name>A0A6N1NKL6_9VIRU</name>